<protein>
    <submittedName>
        <fullName evidence="7">GntR family transcriptional regulator</fullName>
    </submittedName>
</protein>
<dbReference type="Proteomes" id="UP000195540">
    <property type="component" value="Chromosome"/>
</dbReference>
<dbReference type="InterPro" id="IPR051446">
    <property type="entry name" value="HTH_trans_reg/aminotransferase"/>
</dbReference>
<dbReference type="Pfam" id="PF00155">
    <property type="entry name" value="Aminotran_1_2"/>
    <property type="match status" value="1"/>
</dbReference>
<evidence type="ECO:0000256" key="1">
    <source>
        <dbReference type="ARBA" id="ARBA00005384"/>
    </source>
</evidence>
<dbReference type="InterPro" id="IPR004839">
    <property type="entry name" value="Aminotransferase_I/II_large"/>
</dbReference>
<evidence type="ECO:0000256" key="4">
    <source>
        <dbReference type="ARBA" id="ARBA00023125"/>
    </source>
</evidence>
<evidence type="ECO:0000256" key="3">
    <source>
        <dbReference type="ARBA" id="ARBA00023015"/>
    </source>
</evidence>
<dbReference type="InterPro" id="IPR015421">
    <property type="entry name" value="PyrdxlP-dep_Trfase_major"/>
</dbReference>
<dbReference type="CDD" id="cd00609">
    <property type="entry name" value="AAT_like"/>
    <property type="match status" value="1"/>
</dbReference>
<dbReference type="GO" id="GO:0030170">
    <property type="term" value="F:pyridoxal phosphate binding"/>
    <property type="evidence" value="ECO:0007669"/>
    <property type="project" value="InterPro"/>
</dbReference>
<evidence type="ECO:0000256" key="2">
    <source>
        <dbReference type="ARBA" id="ARBA00022898"/>
    </source>
</evidence>
<evidence type="ECO:0000313" key="8">
    <source>
        <dbReference type="Proteomes" id="UP000195540"/>
    </source>
</evidence>
<dbReference type="PANTHER" id="PTHR46577">
    <property type="entry name" value="HTH-TYPE TRANSCRIPTIONAL REGULATORY PROTEIN GABR"/>
    <property type="match status" value="1"/>
</dbReference>
<dbReference type="PANTHER" id="PTHR46577:SF1">
    <property type="entry name" value="HTH-TYPE TRANSCRIPTIONAL REGULATORY PROTEIN GABR"/>
    <property type="match status" value="1"/>
</dbReference>
<dbReference type="Gene3D" id="1.10.10.10">
    <property type="entry name" value="Winged helix-like DNA-binding domain superfamily/Winged helix DNA-binding domain"/>
    <property type="match status" value="1"/>
</dbReference>
<dbReference type="InterPro" id="IPR015424">
    <property type="entry name" value="PyrdxlP-dep_Trfase"/>
</dbReference>
<keyword evidence="4" id="KW-0238">DNA-binding</keyword>
<dbReference type="InterPro" id="IPR000524">
    <property type="entry name" value="Tscrpt_reg_HTH_GntR"/>
</dbReference>
<keyword evidence="2" id="KW-0663">Pyridoxal phosphate</keyword>
<dbReference type="RefSeq" id="WP_087726303.1">
    <property type="nucleotide sequence ID" value="NZ_BGKS01000006.1"/>
</dbReference>
<reference evidence="7 8" key="1">
    <citation type="submission" date="2017-05" db="EMBL/GenBank/DDBJ databases">
        <title>Whole genome sequencing of Proteus mirabilis AR_0155.</title>
        <authorList>
            <person name="Conlan S."/>
            <person name="Thomas P.J."/>
            <person name="Mullikin J."/>
            <person name="Frank K.M."/>
            <person name="Segre J.A."/>
        </authorList>
    </citation>
    <scope>NUCLEOTIDE SEQUENCE [LARGE SCALE GENOMIC DNA]</scope>
    <source>
        <strain evidence="7 8">AR_0155</strain>
    </source>
</reference>
<feature type="domain" description="HTH gntR-type" evidence="6">
    <location>
        <begin position="17"/>
        <end position="85"/>
    </location>
</feature>
<evidence type="ECO:0000259" key="6">
    <source>
        <dbReference type="PROSITE" id="PS50949"/>
    </source>
</evidence>
<dbReference type="CDD" id="cd07377">
    <property type="entry name" value="WHTH_GntR"/>
    <property type="match status" value="1"/>
</dbReference>
<gene>
    <name evidence="7" type="ORF">AM402_01865</name>
</gene>
<keyword evidence="3" id="KW-0805">Transcription regulation</keyword>
<dbReference type="InterPro" id="IPR036390">
    <property type="entry name" value="WH_DNA-bd_sf"/>
</dbReference>
<dbReference type="SMART" id="SM00345">
    <property type="entry name" value="HTH_GNTR"/>
    <property type="match status" value="1"/>
</dbReference>
<dbReference type="InterPro" id="IPR036388">
    <property type="entry name" value="WH-like_DNA-bd_sf"/>
</dbReference>
<sequence>MKQKPTAYFPNLVLEEGSISSQVYYAVRKAILEGVLSPGSRLPSSRTLAEMMSISRNSVIAGFERLIDEGYLFTRRGSGTFVTNTIPDSIHSNQWVKTPLPTSSLHIDNELGTLNPNLQKMHAFWQQSQLNTNSRFMFHVGVGCIDLFPHELWGRLLGRVWRHSKKELATFNSPTGYTPLKKMICQYAQSTRGLNCQPEQVIIVNGTQQAINLATRVLLQEGDTAWLDDPGYDSARAIFTSYGIKIHPVHSDSDGMDISQAIDQCPQAKLVFTTPSHQFPLGNTLSLSRRIALLEWASSNNMWIFEDDYNSEFRYHTKPIQALQGLDKHQRVIYAGTFSKMMYPGFRLGFLVVPPSLIDSFKVAKYYTDSHSGFLEQATLALFISQGHYARHVRRIRKACYERYLTLTNTIKKYLSHIFRIEPTDSGIHIVCWLQSGYTEEYIVKEGRKIGLAIQPLSRYCIQSYPKQGVLLGYAAHHPSEIEKNIILLAQALSK</sequence>
<organism evidence="7 8">
    <name type="scientific">Proteus mirabilis</name>
    <dbReference type="NCBI Taxonomy" id="584"/>
    <lineage>
        <taxon>Bacteria</taxon>
        <taxon>Pseudomonadati</taxon>
        <taxon>Pseudomonadota</taxon>
        <taxon>Gammaproteobacteria</taxon>
        <taxon>Enterobacterales</taxon>
        <taxon>Morganellaceae</taxon>
        <taxon>Proteus</taxon>
    </lineage>
</organism>
<name>A0AAJ0Y8L1_PROMI</name>
<dbReference type="EMBL" id="CP021694">
    <property type="protein sequence ID" value="ARX32939.1"/>
    <property type="molecule type" value="Genomic_DNA"/>
</dbReference>
<comment type="similarity">
    <text evidence="1">In the C-terminal section; belongs to the class-I pyridoxal-phosphate-dependent aminotransferase family.</text>
</comment>
<evidence type="ECO:0000313" key="7">
    <source>
        <dbReference type="EMBL" id="ARX32939.1"/>
    </source>
</evidence>
<dbReference type="SUPFAM" id="SSF46785">
    <property type="entry name" value="Winged helix' DNA-binding domain"/>
    <property type="match status" value="1"/>
</dbReference>
<dbReference type="Pfam" id="PF00392">
    <property type="entry name" value="GntR"/>
    <property type="match status" value="1"/>
</dbReference>
<proteinExistence type="inferred from homology"/>
<dbReference type="PROSITE" id="PS50949">
    <property type="entry name" value="HTH_GNTR"/>
    <property type="match status" value="1"/>
</dbReference>
<keyword evidence="5" id="KW-0804">Transcription</keyword>
<dbReference type="GO" id="GO:0003677">
    <property type="term" value="F:DNA binding"/>
    <property type="evidence" value="ECO:0007669"/>
    <property type="project" value="UniProtKB-KW"/>
</dbReference>
<evidence type="ECO:0000256" key="5">
    <source>
        <dbReference type="ARBA" id="ARBA00023163"/>
    </source>
</evidence>
<accession>A0AAJ0Y8L1</accession>
<dbReference type="SUPFAM" id="SSF53383">
    <property type="entry name" value="PLP-dependent transferases"/>
    <property type="match status" value="1"/>
</dbReference>
<dbReference type="AlphaFoldDB" id="A0AAJ0Y8L1"/>
<dbReference type="Gene3D" id="3.40.640.10">
    <property type="entry name" value="Type I PLP-dependent aspartate aminotransferase-like (Major domain)"/>
    <property type="match status" value="1"/>
</dbReference>
<dbReference type="GO" id="GO:0003700">
    <property type="term" value="F:DNA-binding transcription factor activity"/>
    <property type="evidence" value="ECO:0007669"/>
    <property type="project" value="InterPro"/>
</dbReference>